<keyword evidence="2" id="KW-1133">Transmembrane helix</keyword>
<dbReference type="EMBL" id="CAUYUJ010019487">
    <property type="protein sequence ID" value="CAK0891505.1"/>
    <property type="molecule type" value="Genomic_DNA"/>
</dbReference>
<feature type="non-terminal residue" evidence="3">
    <location>
        <position position="1"/>
    </location>
</feature>
<keyword evidence="4" id="KW-1185">Reference proteome</keyword>
<dbReference type="Proteomes" id="UP001189429">
    <property type="component" value="Unassembled WGS sequence"/>
</dbReference>
<evidence type="ECO:0000256" key="1">
    <source>
        <dbReference type="SAM" id="MobiDB-lite"/>
    </source>
</evidence>
<feature type="region of interest" description="Disordered" evidence="1">
    <location>
        <begin position="1"/>
        <end position="40"/>
    </location>
</feature>
<evidence type="ECO:0000313" key="4">
    <source>
        <dbReference type="Proteomes" id="UP001189429"/>
    </source>
</evidence>
<comment type="caution">
    <text evidence="3">The sequence shown here is derived from an EMBL/GenBank/DDBJ whole genome shotgun (WGS) entry which is preliminary data.</text>
</comment>
<proteinExistence type="predicted"/>
<evidence type="ECO:0000256" key="2">
    <source>
        <dbReference type="SAM" id="Phobius"/>
    </source>
</evidence>
<gene>
    <name evidence="3" type="ORF">PCOR1329_LOCUS71446</name>
</gene>
<feature type="transmembrane region" description="Helical" evidence="2">
    <location>
        <begin position="99"/>
        <end position="122"/>
    </location>
</feature>
<keyword evidence="2" id="KW-0812">Transmembrane</keyword>
<name>A0ABN9WX73_9DINO</name>
<accession>A0ABN9WX73</accession>
<sequence length="131" mass="14386">HGPRARRPPVRASDEEGENEQAAGACGAGHAGAAAWPNESRRALNRRGEEYRRLRQDDDFHAKRHALVFCSCGHPDDRLQAARPYPAVVPRRSCPSSKVAFLAGLSPAGVNTGVLCVVIHCLRVRFYFRSV</sequence>
<evidence type="ECO:0000313" key="3">
    <source>
        <dbReference type="EMBL" id="CAK0891505.1"/>
    </source>
</evidence>
<organism evidence="3 4">
    <name type="scientific">Prorocentrum cordatum</name>
    <dbReference type="NCBI Taxonomy" id="2364126"/>
    <lineage>
        <taxon>Eukaryota</taxon>
        <taxon>Sar</taxon>
        <taxon>Alveolata</taxon>
        <taxon>Dinophyceae</taxon>
        <taxon>Prorocentrales</taxon>
        <taxon>Prorocentraceae</taxon>
        <taxon>Prorocentrum</taxon>
    </lineage>
</organism>
<protein>
    <submittedName>
        <fullName evidence="3">Uncharacterized protein</fullName>
    </submittedName>
</protein>
<reference evidence="3" key="1">
    <citation type="submission" date="2023-10" db="EMBL/GenBank/DDBJ databases">
        <authorList>
            <person name="Chen Y."/>
            <person name="Shah S."/>
            <person name="Dougan E. K."/>
            <person name="Thang M."/>
            <person name="Chan C."/>
        </authorList>
    </citation>
    <scope>NUCLEOTIDE SEQUENCE [LARGE SCALE GENOMIC DNA]</scope>
</reference>
<keyword evidence="2" id="KW-0472">Membrane</keyword>